<dbReference type="Gene3D" id="3.30.420.40">
    <property type="match status" value="2"/>
</dbReference>
<dbReference type="PANTHER" id="PTHR43095:SF3">
    <property type="entry name" value="L-XYLULOSE_3-KETO-L-GULONATE KINASE"/>
    <property type="match status" value="1"/>
</dbReference>
<reference evidence="7 8" key="1">
    <citation type="submission" date="2018-06" db="EMBL/GenBank/DDBJ databases">
        <authorList>
            <consortium name="Pathogen Informatics"/>
            <person name="Doyle S."/>
        </authorList>
    </citation>
    <scope>NUCLEOTIDE SEQUENCE [LARGE SCALE GENOMIC DNA]</scope>
    <source>
        <strain evidence="7 8">NCTC12961</strain>
    </source>
</reference>
<gene>
    <name evidence="7" type="primary">lyx_1</name>
    <name evidence="7" type="ORF">NCTC12961_03125</name>
</gene>
<feature type="domain" description="Carbohydrate kinase FGGY N-terminal" evidence="5">
    <location>
        <begin position="23"/>
        <end position="269"/>
    </location>
</feature>
<dbReference type="AlphaFoldDB" id="A0A2X4UKN6"/>
<dbReference type="InterPro" id="IPR018484">
    <property type="entry name" value="FGGY_N"/>
</dbReference>
<sequence length="523" mass="56666">MGSVPSLLRWQPRSPQAGALMDYYLGIDIGTSKIKSVLFDEQFNQCQVASADNLTEVPFPGYAEQDMEQLWRNVVTTLRALADSPLLQQGRIRAIGLSGQGEGAWLVDAAGQPVRKAILWSDTRSAPLVARLKQQPEREERLFRATGTRLLPCNSSLILTWLAENQPAALNSARYFFFAKDWIRYRLTGAANLELTDTGTSLLDLHSETLSDEVLTELGLQALRPLFPPLLHPGQRAGEIRIQAAAVTGLAAGIPVCAGALDVSAAALGIGAVHHDDVYTLLGTTCCTGIVCDSLAQVSPKTRFVAHSQQGRYINLFAMQAGTPNLDWAVRELAGDGDLERIGEQIAAIPAGSGGVLYQPYLNGERAPFYSQVARAGFFGIGQHTGNLHLLRAVFEGLAFAIKDSLHDYPPQGDLYLAGGGAASAVWLQIIADCTGRRVITSRVKELSARGVAILAAQSIGVTVSHETLVQAESRRLFIPDPANQQIYQALYPLFRQLRLQLEPLWQSREQILNALNAGTPAP</sequence>
<evidence type="ECO:0000256" key="1">
    <source>
        <dbReference type="ARBA" id="ARBA00009156"/>
    </source>
</evidence>
<dbReference type="PROSITE" id="PS00445">
    <property type="entry name" value="FGGY_KINASES_2"/>
    <property type="match status" value="1"/>
</dbReference>
<evidence type="ECO:0000256" key="3">
    <source>
        <dbReference type="ARBA" id="ARBA00022777"/>
    </source>
</evidence>
<dbReference type="Pfam" id="PF00370">
    <property type="entry name" value="FGGY_N"/>
    <property type="match status" value="1"/>
</dbReference>
<dbReference type="PANTHER" id="PTHR43095">
    <property type="entry name" value="SUGAR KINASE"/>
    <property type="match status" value="1"/>
</dbReference>
<dbReference type="GO" id="GO:0016773">
    <property type="term" value="F:phosphotransferase activity, alcohol group as acceptor"/>
    <property type="evidence" value="ECO:0007669"/>
    <property type="project" value="InterPro"/>
</dbReference>
<protein>
    <submittedName>
        <fullName evidence="7">L-xylulose/3-keto-L-gulonate kinase</fullName>
        <ecNumber evidence="7">2.7.1.-</ecNumber>
    </submittedName>
</protein>
<keyword evidence="3 4" id="KW-0418">Kinase</keyword>
<dbReference type="PIRSF" id="PIRSF000538">
    <property type="entry name" value="GlpK"/>
    <property type="match status" value="1"/>
</dbReference>
<evidence type="ECO:0000259" key="5">
    <source>
        <dbReference type="Pfam" id="PF00370"/>
    </source>
</evidence>
<dbReference type="InterPro" id="IPR050406">
    <property type="entry name" value="FGGY_Carb_Kinase"/>
</dbReference>
<dbReference type="GO" id="GO:0005975">
    <property type="term" value="P:carbohydrate metabolic process"/>
    <property type="evidence" value="ECO:0007669"/>
    <property type="project" value="InterPro"/>
</dbReference>
<evidence type="ECO:0000256" key="4">
    <source>
        <dbReference type="RuleBase" id="RU003733"/>
    </source>
</evidence>
<comment type="similarity">
    <text evidence="1 4">Belongs to the FGGY kinase family.</text>
</comment>
<dbReference type="InterPro" id="IPR000577">
    <property type="entry name" value="Carb_kinase_FGGY"/>
</dbReference>
<dbReference type="Proteomes" id="UP000248897">
    <property type="component" value="Chromosome 1"/>
</dbReference>
<feature type="domain" description="Carbohydrate kinase FGGY C-terminal" evidence="6">
    <location>
        <begin position="279"/>
        <end position="457"/>
    </location>
</feature>
<organism evidence="7 8">
    <name type="scientific">Serratia plymuthica</name>
    <dbReference type="NCBI Taxonomy" id="82996"/>
    <lineage>
        <taxon>Bacteria</taxon>
        <taxon>Pseudomonadati</taxon>
        <taxon>Pseudomonadota</taxon>
        <taxon>Gammaproteobacteria</taxon>
        <taxon>Enterobacterales</taxon>
        <taxon>Yersiniaceae</taxon>
        <taxon>Serratia</taxon>
    </lineage>
</organism>
<evidence type="ECO:0000313" key="7">
    <source>
        <dbReference type="EMBL" id="SQI40477.1"/>
    </source>
</evidence>
<dbReference type="EMBL" id="LS483469">
    <property type="protein sequence ID" value="SQI40477.1"/>
    <property type="molecule type" value="Genomic_DNA"/>
</dbReference>
<dbReference type="EC" id="2.7.1.-" evidence="7"/>
<evidence type="ECO:0000259" key="6">
    <source>
        <dbReference type="Pfam" id="PF02782"/>
    </source>
</evidence>
<dbReference type="InterPro" id="IPR018485">
    <property type="entry name" value="FGGY_C"/>
</dbReference>
<accession>A0A2X4UKN6</accession>
<dbReference type="InterPro" id="IPR043129">
    <property type="entry name" value="ATPase_NBD"/>
</dbReference>
<evidence type="ECO:0000256" key="2">
    <source>
        <dbReference type="ARBA" id="ARBA00022679"/>
    </source>
</evidence>
<dbReference type="GO" id="GO:0016301">
    <property type="term" value="F:kinase activity"/>
    <property type="evidence" value="ECO:0007669"/>
    <property type="project" value="UniProtKB-KW"/>
</dbReference>
<evidence type="ECO:0000313" key="8">
    <source>
        <dbReference type="Proteomes" id="UP000248897"/>
    </source>
</evidence>
<dbReference type="SUPFAM" id="SSF53067">
    <property type="entry name" value="Actin-like ATPase domain"/>
    <property type="match status" value="2"/>
</dbReference>
<keyword evidence="2 4" id="KW-0808">Transferase</keyword>
<dbReference type="CDD" id="cd07802">
    <property type="entry name" value="ASKHA_NBD_FGGY_EcLyxK-like"/>
    <property type="match status" value="1"/>
</dbReference>
<proteinExistence type="inferred from homology"/>
<name>A0A2X4UKN6_SERPL</name>
<dbReference type="InterPro" id="IPR018483">
    <property type="entry name" value="Carb_kinase_FGGY_CS"/>
</dbReference>
<dbReference type="Pfam" id="PF02782">
    <property type="entry name" value="FGGY_C"/>
    <property type="match status" value="1"/>
</dbReference>
<dbReference type="STRING" id="82996.ADP72_23510"/>